<comment type="caution">
    <text evidence="7">The sequence shown here is derived from an EMBL/GenBank/DDBJ whole genome shotgun (WGS) entry which is preliminary data.</text>
</comment>
<comment type="function">
    <text evidence="2">Component of the dihydroxyacetone kinase complex, which is responsible for the phosphoenolpyruvate (PEP)-dependent phosphorylation of dihydroxyacetone. DhaM serves as the phosphoryl donor. Is phosphorylated by phosphoenolpyruvate in an EI- and HPr-dependent reaction, and a phosphorelay system on histidine residues finally leads to phosphoryl transfer to DhaL and dihydroxyacetone.</text>
</comment>
<reference evidence="7 8" key="1">
    <citation type="submission" date="2017-11" db="EMBL/GenBank/DDBJ databases">
        <title>Streptomyces carmine sp. nov., a novel actinomycete isolated from Sophora alopecuroides in Xinjiang, China.</title>
        <authorList>
            <person name="Wang Y."/>
            <person name="Luo X."/>
            <person name="Wan C."/>
            <person name="Zhang L."/>
        </authorList>
    </citation>
    <scope>NUCLEOTIDE SEQUENCE [LARGE SCALE GENOMIC DNA]</scope>
    <source>
        <strain evidence="7 8">TRM SA0054</strain>
    </source>
</reference>
<protein>
    <recommendedName>
        <fullName evidence="3">phosphoenolpyruvate--glycerone phosphotransferase</fullName>
        <ecNumber evidence="3">2.7.1.121</ecNumber>
    </recommendedName>
</protein>
<evidence type="ECO:0000256" key="3">
    <source>
        <dbReference type="ARBA" id="ARBA00012095"/>
    </source>
</evidence>
<name>A0A2M8M599_9ACTN</name>
<evidence type="ECO:0000313" key="8">
    <source>
        <dbReference type="Proteomes" id="UP000230407"/>
    </source>
</evidence>
<evidence type="ECO:0000313" key="7">
    <source>
        <dbReference type="EMBL" id="PJE99358.1"/>
    </source>
</evidence>
<evidence type="ECO:0000256" key="2">
    <source>
        <dbReference type="ARBA" id="ARBA00002788"/>
    </source>
</evidence>
<dbReference type="InterPro" id="IPR039643">
    <property type="entry name" value="DhaM"/>
</dbReference>
<dbReference type="GO" id="GO:0019563">
    <property type="term" value="P:glycerol catabolic process"/>
    <property type="evidence" value="ECO:0007669"/>
    <property type="project" value="InterPro"/>
</dbReference>
<evidence type="ECO:0000256" key="5">
    <source>
        <dbReference type="ARBA" id="ARBA00046577"/>
    </source>
</evidence>
<gene>
    <name evidence="7" type="ORF">CUT44_05280</name>
</gene>
<dbReference type="NCBIfam" id="TIGR02364">
    <property type="entry name" value="dha_pts"/>
    <property type="match status" value="1"/>
</dbReference>
<dbReference type="AlphaFoldDB" id="A0A2M8M599"/>
<dbReference type="EC" id="2.7.1.121" evidence="3"/>
<evidence type="ECO:0000259" key="6">
    <source>
        <dbReference type="PROSITE" id="PS51096"/>
    </source>
</evidence>
<dbReference type="GO" id="GO:0047324">
    <property type="term" value="F:phosphoenolpyruvate-glycerone phosphotransferase activity"/>
    <property type="evidence" value="ECO:0007669"/>
    <property type="project" value="UniProtKB-EC"/>
</dbReference>
<accession>A0A2M8M599</accession>
<dbReference type="PANTHER" id="PTHR38594">
    <property type="entry name" value="PEP-DEPENDENT DIHYDROXYACETONE KINASE, PHOSPHORYL DONOR SUBUNIT DHAM"/>
    <property type="match status" value="1"/>
</dbReference>
<proteinExistence type="predicted"/>
<dbReference type="GO" id="GO:0009401">
    <property type="term" value="P:phosphoenolpyruvate-dependent sugar phosphotransferase system"/>
    <property type="evidence" value="ECO:0007669"/>
    <property type="project" value="InterPro"/>
</dbReference>
<dbReference type="PROSITE" id="PS51096">
    <property type="entry name" value="PTS_EIIA_TYPE_4"/>
    <property type="match status" value="1"/>
</dbReference>
<feature type="domain" description="PTS EIIA type-4" evidence="6">
    <location>
        <begin position="10"/>
        <end position="140"/>
    </location>
</feature>
<organism evidence="7 8">
    <name type="scientific">Streptomyces carminius</name>
    <dbReference type="NCBI Taxonomy" id="2665496"/>
    <lineage>
        <taxon>Bacteria</taxon>
        <taxon>Bacillati</taxon>
        <taxon>Actinomycetota</taxon>
        <taxon>Actinomycetes</taxon>
        <taxon>Kitasatosporales</taxon>
        <taxon>Streptomycetaceae</taxon>
        <taxon>Streptomyces</taxon>
    </lineage>
</organism>
<dbReference type="Proteomes" id="UP000230407">
    <property type="component" value="Unassembled WGS sequence"/>
</dbReference>
<dbReference type="RefSeq" id="WP_100200973.1">
    <property type="nucleotide sequence ID" value="NZ_PGGW01000016.1"/>
</dbReference>
<sequence length="140" mass="13753">MSGTESGTGPVGIVLVSHSRQVAESVARLALGLAGRVVALPVEAAGGTEDGALGTSSELIAEAVRRADRGAGVAVLADLGSAVLTVRTLLAEEGELPEGTRLVDAPFVEGAVAAVVTASTGADLDAVAAAAAEAYGYRKL</sequence>
<dbReference type="GO" id="GO:0016020">
    <property type="term" value="C:membrane"/>
    <property type="evidence" value="ECO:0007669"/>
    <property type="project" value="InterPro"/>
</dbReference>
<dbReference type="SUPFAM" id="SSF53062">
    <property type="entry name" value="PTS system fructose IIA component-like"/>
    <property type="match status" value="1"/>
</dbReference>
<evidence type="ECO:0000256" key="4">
    <source>
        <dbReference type="ARBA" id="ARBA00022679"/>
    </source>
</evidence>
<dbReference type="PANTHER" id="PTHR38594:SF1">
    <property type="entry name" value="PEP-DEPENDENT DIHYDROXYACETONE KINASE, PHOSPHORYL DONOR SUBUNIT DHAM"/>
    <property type="match status" value="1"/>
</dbReference>
<dbReference type="InterPro" id="IPR004701">
    <property type="entry name" value="PTS_EIIA_man-typ"/>
</dbReference>
<dbReference type="Pfam" id="PF03610">
    <property type="entry name" value="EIIA-man"/>
    <property type="match status" value="1"/>
</dbReference>
<comment type="catalytic activity">
    <reaction evidence="1">
        <text>dihydroxyacetone + phosphoenolpyruvate = dihydroxyacetone phosphate + pyruvate</text>
        <dbReference type="Rhea" id="RHEA:18381"/>
        <dbReference type="ChEBI" id="CHEBI:15361"/>
        <dbReference type="ChEBI" id="CHEBI:16016"/>
        <dbReference type="ChEBI" id="CHEBI:57642"/>
        <dbReference type="ChEBI" id="CHEBI:58702"/>
        <dbReference type="EC" id="2.7.1.121"/>
    </reaction>
</comment>
<keyword evidence="8" id="KW-1185">Reference proteome</keyword>
<evidence type="ECO:0000256" key="1">
    <source>
        <dbReference type="ARBA" id="ARBA00001113"/>
    </source>
</evidence>
<dbReference type="InterPro" id="IPR012844">
    <property type="entry name" value="DhaM_N"/>
</dbReference>
<keyword evidence="4" id="KW-0808">Transferase</keyword>
<dbReference type="InterPro" id="IPR036662">
    <property type="entry name" value="PTS_EIIA_man-typ_sf"/>
</dbReference>
<dbReference type="EMBL" id="PGGW01000016">
    <property type="protein sequence ID" value="PJE99358.1"/>
    <property type="molecule type" value="Genomic_DNA"/>
</dbReference>
<dbReference type="Gene3D" id="3.40.50.510">
    <property type="entry name" value="Phosphotransferase system, mannose-type IIA component"/>
    <property type="match status" value="1"/>
</dbReference>
<comment type="subunit">
    <text evidence="5">Homodimer. The dihydroxyacetone kinase complex is composed of a homodimer of DhaM, a homodimer of DhaK and the subunit DhaL.</text>
</comment>